<keyword evidence="1" id="KW-0812">Transmembrane</keyword>
<evidence type="ECO:0000313" key="3">
    <source>
        <dbReference type="Proteomes" id="UP000317243"/>
    </source>
</evidence>
<name>A0A5C5UYM7_9PLAN</name>
<reference evidence="2 3" key="1">
    <citation type="submission" date="2019-02" db="EMBL/GenBank/DDBJ databases">
        <title>Deep-cultivation of Planctomycetes and their phenomic and genomic characterization uncovers novel biology.</title>
        <authorList>
            <person name="Wiegand S."/>
            <person name="Jogler M."/>
            <person name="Boedeker C."/>
            <person name="Pinto D."/>
            <person name="Vollmers J."/>
            <person name="Rivas-Marin E."/>
            <person name="Kohn T."/>
            <person name="Peeters S.H."/>
            <person name="Heuer A."/>
            <person name="Rast P."/>
            <person name="Oberbeckmann S."/>
            <person name="Bunk B."/>
            <person name="Jeske O."/>
            <person name="Meyerdierks A."/>
            <person name="Storesund J.E."/>
            <person name="Kallscheuer N."/>
            <person name="Luecker S."/>
            <person name="Lage O.M."/>
            <person name="Pohl T."/>
            <person name="Merkel B.J."/>
            <person name="Hornburger P."/>
            <person name="Mueller R.-W."/>
            <person name="Bruemmer F."/>
            <person name="Labrenz M."/>
            <person name="Spormann A.M."/>
            <person name="Op Den Camp H."/>
            <person name="Overmann J."/>
            <person name="Amann R."/>
            <person name="Jetten M.S.M."/>
            <person name="Mascher T."/>
            <person name="Medema M.H."/>
            <person name="Devos D.P."/>
            <person name="Kaster A.-K."/>
            <person name="Ovreas L."/>
            <person name="Rohde M."/>
            <person name="Galperin M.Y."/>
            <person name="Jogler C."/>
        </authorList>
    </citation>
    <scope>NUCLEOTIDE SEQUENCE [LARGE SCALE GENOMIC DNA]</scope>
    <source>
        <strain evidence="2 3">KOR42</strain>
    </source>
</reference>
<feature type="transmembrane region" description="Helical" evidence="1">
    <location>
        <begin position="42"/>
        <end position="65"/>
    </location>
</feature>
<evidence type="ECO:0000256" key="1">
    <source>
        <dbReference type="SAM" id="Phobius"/>
    </source>
</evidence>
<dbReference type="Proteomes" id="UP000317243">
    <property type="component" value="Unassembled WGS sequence"/>
</dbReference>
<evidence type="ECO:0000313" key="2">
    <source>
        <dbReference type="EMBL" id="TWT30949.1"/>
    </source>
</evidence>
<protein>
    <submittedName>
        <fullName evidence="2">Uncharacterized protein</fullName>
    </submittedName>
</protein>
<keyword evidence="1" id="KW-0472">Membrane</keyword>
<keyword evidence="3" id="KW-1185">Reference proteome</keyword>
<organism evidence="2 3">
    <name type="scientific">Thalassoglobus neptunius</name>
    <dbReference type="NCBI Taxonomy" id="1938619"/>
    <lineage>
        <taxon>Bacteria</taxon>
        <taxon>Pseudomonadati</taxon>
        <taxon>Planctomycetota</taxon>
        <taxon>Planctomycetia</taxon>
        <taxon>Planctomycetales</taxon>
        <taxon>Planctomycetaceae</taxon>
        <taxon>Thalassoglobus</taxon>
    </lineage>
</organism>
<sequence>MADFLVIVKCLFERILEVRQVSILLLPQKPAVFVSTSQGDSLVLSVSGVASVVLTGIVLLCWRISGECRSHILKRHHQRLEE</sequence>
<accession>A0A5C5UYM7</accession>
<proteinExistence type="predicted"/>
<gene>
    <name evidence="2" type="ORF">KOR42_54090</name>
</gene>
<comment type="caution">
    <text evidence="2">The sequence shown here is derived from an EMBL/GenBank/DDBJ whole genome shotgun (WGS) entry which is preliminary data.</text>
</comment>
<keyword evidence="1" id="KW-1133">Transmembrane helix</keyword>
<dbReference type="EMBL" id="SIHI01000095">
    <property type="protein sequence ID" value="TWT30949.1"/>
    <property type="molecule type" value="Genomic_DNA"/>
</dbReference>
<dbReference type="AlphaFoldDB" id="A0A5C5UYM7"/>